<sequence length="180" mass="19286">MVDQEQLRERALRAYELGRLRMSSRVLLFLLPLSTVCVLLSETPRACAWLALLTVGLAVALRWLDRRGVHAVDMGLKSGTLPLLVCIALMQLGSSSNPTLCTTVCIAAGTLAGAWMGYELHRRQAGIFVWFASASVALIFGALGSLELGLVVSFSLAAAYIVSSAVVAVLLRSRMTPQAP</sequence>
<gene>
    <name evidence="2" type="ORF">HNQ60_003839</name>
</gene>
<dbReference type="Proteomes" id="UP000588068">
    <property type="component" value="Unassembled WGS sequence"/>
</dbReference>
<feature type="transmembrane region" description="Helical" evidence="1">
    <location>
        <begin position="47"/>
        <end position="64"/>
    </location>
</feature>
<name>A0A841HSG5_9GAMM</name>
<keyword evidence="1" id="KW-0812">Transmembrane</keyword>
<feature type="transmembrane region" description="Helical" evidence="1">
    <location>
        <begin position="22"/>
        <end position="41"/>
    </location>
</feature>
<feature type="transmembrane region" description="Helical" evidence="1">
    <location>
        <begin position="125"/>
        <end position="144"/>
    </location>
</feature>
<dbReference type="RefSeq" id="WP_184334336.1">
    <property type="nucleotide sequence ID" value="NZ_JACHHZ010000004.1"/>
</dbReference>
<evidence type="ECO:0000256" key="1">
    <source>
        <dbReference type="SAM" id="Phobius"/>
    </source>
</evidence>
<proteinExistence type="predicted"/>
<keyword evidence="1" id="KW-1133">Transmembrane helix</keyword>
<keyword evidence="1" id="KW-0472">Membrane</keyword>
<comment type="caution">
    <text evidence="2">The sequence shown here is derived from an EMBL/GenBank/DDBJ whole genome shotgun (WGS) entry which is preliminary data.</text>
</comment>
<accession>A0A841HSG5</accession>
<organism evidence="2 3">
    <name type="scientific">Povalibacter uvarum</name>
    <dbReference type="NCBI Taxonomy" id="732238"/>
    <lineage>
        <taxon>Bacteria</taxon>
        <taxon>Pseudomonadati</taxon>
        <taxon>Pseudomonadota</taxon>
        <taxon>Gammaproteobacteria</taxon>
        <taxon>Steroidobacterales</taxon>
        <taxon>Steroidobacteraceae</taxon>
        <taxon>Povalibacter</taxon>
    </lineage>
</organism>
<keyword evidence="3" id="KW-1185">Reference proteome</keyword>
<dbReference type="AlphaFoldDB" id="A0A841HSG5"/>
<protein>
    <submittedName>
        <fullName evidence="2">Uncharacterized protein</fullName>
    </submittedName>
</protein>
<evidence type="ECO:0000313" key="3">
    <source>
        <dbReference type="Proteomes" id="UP000588068"/>
    </source>
</evidence>
<dbReference type="EMBL" id="JACHHZ010000004">
    <property type="protein sequence ID" value="MBB6094952.1"/>
    <property type="molecule type" value="Genomic_DNA"/>
</dbReference>
<evidence type="ECO:0000313" key="2">
    <source>
        <dbReference type="EMBL" id="MBB6094952.1"/>
    </source>
</evidence>
<feature type="transmembrane region" description="Helical" evidence="1">
    <location>
        <begin position="150"/>
        <end position="171"/>
    </location>
</feature>
<reference evidence="2 3" key="1">
    <citation type="submission" date="2020-08" db="EMBL/GenBank/DDBJ databases">
        <title>Genomic Encyclopedia of Type Strains, Phase IV (KMG-IV): sequencing the most valuable type-strain genomes for metagenomic binning, comparative biology and taxonomic classification.</title>
        <authorList>
            <person name="Goeker M."/>
        </authorList>
    </citation>
    <scope>NUCLEOTIDE SEQUENCE [LARGE SCALE GENOMIC DNA]</scope>
    <source>
        <strain evidence="2 3">DSM 26723</strain>
    </source>
</reference>